<evidence type="ECO:0000313" key="4">
    <source>
        <dbReference type="Proteomes" id="UP000283509"/>
    </source>
</evidence>
<organism evidence="3 4">
    <name type="scientific">Penaeus vannamei</name>
    <name type="common">Whiteleg shrimp</name>
    <name type="synonym">Litopenaeus vannamei</name>
    <dbReference type="NCBI Taxonomy" id="6689"/>
    <lineage>
        <taxon>Eukaryota</taxon>
        <taxon>Metazoa</taxon>
        <taxon>Ecdysozoa</taxon>
        <taxon>Arthropoda</taxon>
        <taxon>Crustacea</taxon>
        <taxon>Multicrustacea</taxon>
        <taxon>Malacostraca</taxon>
        <taxon>Eumalacostraca</taxon>
        <taxon>Eucarida</taxon>
        <taxon>Decapoda</taxon>
        <taxon>Dendrobranchiata</taxon>
        <taxon>Penaeoidea</taxon>
        <taxon>Penaeidae</taxon>
        <taxon>Penaeus</taxon>
    </lineage>
</organism>
<feature type="region of interest" description="Disordered" evidence="1">
    <location>
        <begin position="118"/>
        <end position="165"/>
    </location>
</feature>
<dbReference type="GO" id="GO:0000127">
    <property type="term" value="C:transcription factor TFIIIC complex"/>
    <property type="evidence" value="ECO:0007669"/>
    <property type="project" value="TreeGrafter"/>
</dbReference>
<reference evidence="3 4" key="1">
    <citation type="submission" date="2018-04" db="EMBL/GenBank/DDBJ databases">
        <authorList>
            <person name="Zhang X."/>
            <person name="Yuan J."/>
            <person name="Li F."/>
            <person name="Xiang J."/>
        </authorList>
    </citation>
    <scope>NUCLEOTIDE SEQUENCE [LARGE SCALE GENOMIC DNA]</scope>
    <source>
        <tissue evidence="3">Muscle</tissue>
    </source>
</reference>
<feature type="compositionally biased region" description="Basic and acidic residues" evidence="1">
    <location>
        <begin position="152"/>
        <end position="165"/>
    </location>
</feature>
<gene>
    <name evidence="3" type="ORF">C7M84_024571</name>
</gene>
<sequence length="165" mass="18816">MVESDSEYEEEETLVLVELHGVIDSEIFAQDSFDKFKILAIESESPILQVENFVFTGEYDHTMGTAVIFEEEEKKVKKCDPVFCKKPTRMLKYVCKTNKKLNMKRVFVSEKSEGNAVKLKKERMEEGEREEAMDFSAEEASGGLEPGSEQLDGDREYSGGFISKE</sequence>
<dbReference type="Proteomes" id="UP000283509">
    <property type="component" value="Unassembled WGS sequence"/>
</dbReference>
<name>A0A423U0R4_PENVA</name>
<comment type="caution">
    <text evidence="3">The sequence shown here is derived from an EMBL/GenBank/DDBJ whole genome shotgun (WGS) entry which is preliminary data.</text>
</comment>
<dbReference type="InterPro" id="IPR042771">
    <property type="entry name" value="GTF3C6-like"/>
</dbReference>
<accession>A0A423U0R4</accession>
<dbReference type="PANTHER" id="PTHR21860">
    <property type="entry name" value="TRANSCRIPTION INITIATION FACTOR IIIC TFIIIC , POLYPEPTIDE 6-RELATED"/>
    <property type="match status" value="1"/>
</dbReference>
<dbReference type="Gene3D" id="2.60.40.4370">
    <property type="match status" value="1"/>
</dbReference>
<dbReference type="PANTHER" id="PTHR21860:SF2">
    <property type="entry name" value="GENERAL TRANSCRIPTION FACTOR 3C POLYPEPTIDE 6"/>
    <property type="match status" value="1"/>
</dbReference>
<feature type="compositionally biased region" description="Basic and acidic residues" evidence="1">
    <location>
        <begin position="122"/>
        <end position="132"/>
    </location>
</feature>
<dbReference type="EMBL" id="QCYY01000851">
    <property type="protein sequence ID" value="ROT82279.1"/>
    <property type="molecule type" value="Genomic_DNA"/>
</dbReference>
<dbReference type="AlphaFoldDB" id="A0A423U0R4"/>
<protein>
    <submittedName>
        <fullName evidence="3">General transcription factor 3C polypeptide 6</fullName>
    </submittedName>
</protein>
<feature type="domain" description="Transcription factor TFIIIC triple barrel" evidence="2">
    <location>
        <begin position="9"/>
        <end position="108"/>
    </location>
</feature>
<dbReference type="GO" id="GO:0006383">
    <property type="term" value="P:transcription by RNA polymerase III"/>
    <property type="evidence" value="ECO:0007669"/>
    <property type="project" value="InterPro"/>
</dbReference>
<dbReference type="InterPro" id="IPR019481">
    <property type="entry name" value="TFIIIC_triple_barrel"/>
</dbReference>
<proteinExistence type="predicted"/>
<evidence type="ECO:0000313" key="3">
    <source>
        <dbReference type="EMBL" id="ROT82279.1"/>
    </source>
</evidence>
<reference evidence="3 4" key="2">
    <citation type="submission" date="2019-01" db="EMBL/GenBank/DDBJ databases">
        <title>The decoding of complex shrimp genome reveals the adaptation for benthos swimmer, frequently molting mechanism and breeding impact on genome.</title>
        <authorList>
            <person name="Sun Y."/>
            <person name="Gao Y."/>
            <person name="Yu Y."/>
        </authorList>
    </citation>
    <scope>NUCLEOTIDE SEQUENCE [LARGE SCALE GENOMIC DNA]</scope>
    <source>
        <tissue evidence="3">Muscle</tissue>
    </source>
</reference>
<evidence type="ECO:0000259" key="2">
    <source>
        <dbReference type="Pfam" id="PF10419"/>
    </source>
</evidence>
<keyword evidence="4" id="KW-1185">Reference proteome</keyword>
<dbReference type="OrthoDB" id="1877767at2759"/>
<dbReference type="Pfam" id="PF10419">
    <property type="entry name" value="TFIIIC_sub6"/>
    <property type="match status" value="1"/>
</dbReference>
<evidence type="ECO:0000256" key="1">
    <source>
        <dbReference type="SAM" id="MobiDB-lite"/>
    </source>
</evidence>